<protein>
    <recommendedName>
        <fullName evidence="5">Pyrroline-5-carboxylate reductase</fullName>
        <shortName evidence="5">P5C reductase</shortName>
        <shortName evidence="5">P5CR</shortName>
        <ecNumber evidence="5">1.5.1.2</ecNumber>
    </recommendedName>
    <alternativeName>
        <fullName evidence="5">PCA reductase</fullName>
    </alternativeName>
</protein>
<keyword evidence="3 5" id="KW-0521">NADP</keyword>
<dbReference type="InterPro" id="IPR036291">
    <property type="entry name" value="NAD(P)-bd_dom_sf"/>
</dbReference>
<dbReference type="Pfam" id="PF03807">
    <property type="entry name" value="F420_oxidored"/>
    <property type="match status" value="1"/>
</dbReference>
<dbReference type="SUPFAM" id="SSF48179">
    <property type="entry name" value="6-phosphogluconate dehydrogenase C-terminal domain-like"/>
    <property type="match status" value="1"/>
</dbReference>
<comment type="caution">
    <text evidence="9">The sequence shown here is derived from an EMBL/GenBank/DDBJ whole genome shotgun (WGS) entry which is preliminary data.</text>
</comment>
<dbReference type="EMBL" id="BJCC01000031">
    <property type="protein sequence ID" value="GCF95288.1"/>
    <property type="molecule type" value="Genomic_DNA"/>
</dbReference>
<dbReference type="EC" id="1.5.1.2" evidence="5"/>
<dbReference type="InterPro" id="IPR008927">
    <property type="entry name" value="6-PGluconate_DH-like_C_sf"/>
</dbReference>
<dbReference type="PANTHER" id="PTHR11645:SF0">
    <property type="entry name" value="PYRROLINE-5-CARBOXYLATE REDUCTASE 3"/>
    <property type="match status" value="1"/>
</dbReference>
<organism evidence="9 10">
    <name type="scientific">Enterococcus florum</name>
    <dbReference type="NCBI Taxonomy" id="2480627"/>
    <lineage>
        <taxon>Bacteria</taxon>
        <taxon>Bacillati</taxon>
        <taxon>Bacillota</taxon>
        <taxon>Bacilli</taxon>
        <taxon>Lactobacillales</taxon>
        <taxon>Enterococcaceae</taxon>
        <taxon>Enterococcus</taxon>
    </lineage>
</organism>
<evidence type="ECO:0000256" key="4">
    <source>
        <dbReference type="ARBA" id="ARBA00023002"/>
    </source>
</evidence>
<dbReference type="Pfam" id="PF14748">
    <property type="entry name" value="P5CR_dimer"/>
    <property type="match status" value="1"/>
</dbReference>
<evidence type="ECO:0000256" key="2">
    <source>
        <dbReference type="ARBA" id="ARBA00022650"/>
    </source>
</evidence>
<comment type="catalytic activity">
    <reaction evidence="5">
        <text>L-proline + NAD(+) = (S)-1-pyrroline-5-carboxylate + NADH + 2 H(+)</text>
        <dbReference type="Rhea" id="RHEA:14105"/>
        <dbReference type="ChEBI" id="CHEBI:15378"/>
        <dbReference type="ChEBI" id="CHEBI:17388"/>
        <dbReference type="ChEBI" id="CHEBI:57540"/>
        <dbReference type="ChEBI" id="CHEBI:57945"/>
        <dbReference type="ChEBI" id="CHEBI:60039"/>
        <dbReference type="EC" id="1.5.1.2"/>
    </reaction>
</comment>
<dbReference type="InterPro" id="IPR000304">
    <property type="entry name" value="Pyrroline-COOH_reductase"/>
</dbReference>
<feature type="domain" description="Pyrroline-5-carboxylate reductase catalytic N-terminal" evidence="7">
    <location>
        <begin position="4"/>
        <end position="98"/>
    </location>
</feature>
<comment type="pathway">
    <text evidence="5">Amino-acid biosynthesis; L-proline biosynthesis; L-proline from L-glutamate 5-semialdehyde: step 1/1.</text>
</comment>
<dbReference type="GO" id="GO:0055129">
    <property type="term" value="P:L-proline biosynthetic process"/>
    <property type="evidence" value="ECO:0007669"/>
    <property type="project" value="UniProtKB-UniRule"/>
</dbReference>
<evidence type="ECO:0000256" key="5">
    <source>
        <dbReference type="HAMAP-Rule" id="MF_01925"/>
    </source>
</evidence>
<evidence type="ECO:0000259" key="7">
    <source>
        <dbReference type="Pfam" id="PF03807"/>
    </source>
</evidence>
<evidence type="ECO:0000256" key="6">
    <source>
        <dbReference type="PIRSR" id="PIRSR000193-1"/>
    </source>
</evidence>
<name>A0A4P5PG77_9ENTE</name>
<dbReference type="PIRSF" id="PIRSF000193">
    <property type="entry name" value="Pyrrol-5-carb_rd"/>
    <property type="match status" value="1"/>
</dbReference>
<keyword evidence="5" id="KW-0028">Amino-acid biosynthesis</keyword>
<comment type="similarity">
    <text evidence="1 5">Belongs to the pyrroline-5-carboxylate reductase family.</text>
</comment>
<dbReference type="PANTHER" id="PTHR11645">
    <property type="entry name" value="PYRROLINE-5-CARBOXYLATE REDUCTASE"/>
    <property type="match status" value="1"/>
</dbReference>
<evidence type="ECO:0000313" key="10">
    <source>
        <dbReference type="Proteomes" id="UP000290567"/>
    </source>
</evidence>
<dbReference type="AlphaFoldDB" id="A0A4P5PG77"/>
<keyword evidence="5" id="KW-0963">Cytoplasm</keyword>
<dbReference type="Gene3D" id="1.10.3730.10">
    <property type="entry name" value="ProC C-terminal domain-like"/>
    <property type="match status" value="1"/>
</dbReference>
<comment type="function">
    <text evidence="5">Catalyzes the reduction of 1-pyrroline-5-carboxylate (PCA) to L-proline.</text>
</comment>
<sequence length="268" mass="28729">MGTKIGCIGGGNIVRAILSGVALSKNYQASEIGIFDINAEVLADYRSKGYQTYDSIEELVENSEVVVVAVLPQIIRSIMPQVKPVYSDKNVFITLAAGISTEWFSENLGEDAKVVQCVPTLTAQVGMGAYAVARGNALTEEDYQKAYHFLTSSGIVEEMPTDLIDDIIPFGGAAPAYFYHIADVIVKEAVSMGIDGNTALQIFAQTMKGSAEMLMTSEESPKDLEKKLLLPGAATLAAINKMVELGFDDTWSEGIKACVAQAKNLGKL</sequence>
<evidence type="ECO:0000259" key="8">
    <source>
        <dbReference type="Pfam" id="PF14748"/>
    </source>
</evidence>
<dbReference type="GO" id="GO:0004735">
    <property type="term" value="F:pyrroline-5-carboxylate reductase activity"/>
    <property type="evidence" value="ECO:0007669"/>
    <property type="project" value="UniProtKB-UniRule"/>
</dbReference>
<feature type="binding site" evidence="6">
    <location>
        <begin position="69"/>
        <end position="72"/>
    </location>
    <ligand>
        <name>NADP(+)</name>
        <dbReference type="ChEBI" id="CHEBI:58349"/>
    </ligand>
</feature>
<dbReference type="InterPro" id="IPR028939">
    <property type="entry name" value="P5C_Rdtase_cat_N"/>
</dbReference>
<dbReference type="OrthoDB" id="9805754at2"/>
<proteinExistence type="inferred from homology"/>
<reference evidence="10" key="1">
    <citation type="submission" date="2019-02" db="EMBL/GenBank/DDBJ databases">
        <title>Draft genome sequence of Enterococcus sp. Gos25-1.</title>
        <authorList>
            <person name="Tanaka N."/>
            <person name="Shiwa Y."/>
            <person name="Fujita N."/>
        </authorList>
    </citation>
    <scope>NUCLEOTIDE SEQUENCE [LARGE SCALE GENOMIC DNA]</scope>
    <source>
        <strain evidence="10">Gos25-1</strain>
    </source>
</reference>
<evidence type="ECO:0000256" key="1">
    <source>
        <dbReference type="ARBA" id="ARBA00005525"/>
    </source>
</evidence>
<keyword evidence="4 5" id="KW-0560">Oxidoreductase</keyword>
<accession>A0A4P5PG77</accession>
<keyword evidence="10" id="KW-1185">Reference proteome</keyword>
<dbReference type="Proteomes" id="UP000290567">
    <property type="component" value="Unassembled WGS sequence"/>
</dbReference>
<comment type="catalytic activity">
    <reaction evidence="5">
        <text>L-proline + NADP(+) = (S)-1-pyrroline-5-carboxylate + NADPH + 2 H(+)</text>
        <dbReference type="Rhea" id="RHEA:14109"/>
        <dbReference type="ChEBI" id="CHEBI:15378"/>
        <dbReference type="ChEBI" id="CHEBI:17388"/>
        <dbReference type="ChEBI" id="CHEBI:57783"/>
        <dbReference type="ChEBI" id="CHEBI:58349"/>
        <dbReference type="ChEBI" id="CHEBI:60039"/>
        <dbReference type="EC" id="1.5.1.2"/>
    </reaction>
</comment>
<dbReference type="SUPFAM" id="SSF51735">
    <property type="entry name" value="NAD(P)-binding Rossmann-fold domains"/>
    <property type="match status" value="1"/>
</dbReference>
<gene>
    <name evidence="9" type="primary">proC_2</name>
    <name evidence="5" type="synonym">proC</name>
    <name evidence="9" type="ORF">NRIC_31790</name>
</gene>
<dbReference type="HAMAP" id="MF_01925">
    <property type="entry name" value="P5C_reductase"/>
    <property type="match status" value="1"/>
</dbReference>
<feature type="domain" description="Pyrroline-5-carboxylate reductase dimerisation" evidence="8">
    <location>
        <begin position="163"/>
        <end position="265"/>
    </location>
</feature>
<dbReference type="RefSeq" id="WP_146623688.1">
    <property type="nucleotide sequence ID" value="NZ_BJCC01000031.1"/>
</dbReference>
<dbReference type="Gene3D" id="3.40.50.720">
    <property type="entry name" value="NAD(P)-binding Rossmann-like Domain"/>
    <property type="match status" value="1"/>
</dbReference>
<keyword evidence="2 5" id="KW-0641">Proline biosynthesis</keyword>
<dbReference type="InterPro" id="IPR029036">
    <property type="entry name" value="P5CR_dimer"/>
</dbReference>
<dbReference type="GO" id="GO:0005737">
    <property type="term" value="C:cytoplasm"/>
    <property type="evidence" value="ECO:0007669"/>
    <property type="project" value="UniProtKB-SubCell"/>
</dbReference>
<evidence type="ECO:0000313" key="9">
    <source>
        <dbReference type="EMBL" id="GCF95288.1"/>
    </source>
</evidence>
<comment type="subcellular location">
    <subcellularLocation>
        <location evidence="5">Cytoplasm</location>
    </subcellularLocation>
</comment>
<evidence type="ECO:0000256" key="3">
    <source>
        <dbReference type="ARBA" id="ARBA00022857"/>
    </source>
</evidence>
<dbReference type="UniPathway" id="UPA00098">
    <property type="reaction ID" value="UER00361"/>
</dbReference>